<dbReference type="PROSITE" id="PS00962">
    <property type="entry name" value="RIBOSOMAL_S2_1"/>
    <property type="match status" value="1"/>
</dbReference>
<accession>A0A9P4UJQ6</accession>
<protein>
    <submittedName>
        <fullName evidence="1">Uncharacterized protein</fullName>
    </submittedName>
</protein>
<dbReference type="GO" id="GO:0006412">
    <property type="term" value="P:translation"/>
    <property type="evidence" value="ECO:0007669"/>
    <property type="project" value="InterPro"/>
</dbReference>
<dbReference type="Proteomes" id="UP000799764">
    <property type="component" value="Unassembled WGS sequence"/>
</dbReference>
<gene>
    <name evidence="1" type="ORF">P171DRAFT_478604</name>
</gene>
<evidence type="ECO:0000313" key="2">
    <source>
        <dbReference type="Proteomes" id="UP000799764"/>
    </source>
</evidence>
<dbReference type="GO" id="GO:0005840">
    <property type="term" value="C:ribosome"/>
    <property type="evidence" value="ECO:0007669"/>
    <property type="project" value="InterPro"/>
</dbReference>
<organism evidence="1 2">
    <name type="scientific">Karstenula rhodostoma CBS 690.94</name>
    <dbReference type="NCBI Taxonomy" id="1392251"/>
    <lineage>
        <taxon>Eukaryota</taxon>
        <taxon>Fungi</taxon>
        <taxon>Dikarya</taxon>
        <taxon>Ascomycota</taxon>
        <taxon>Pezizomycotina</taxon>
        <taxon>Dothideomycetes</taxon>
        <taxon>Pleosporomycetidae</taxon>
        <taxon>Pleosporales</taxon>
        <taxon>Massarineae</taxon>
        <taxon>Didymosphaeriaceae</taxon>
        <taxon>Karstenula</taxon>
    </lineage>
</organism>
<reference evidence="1" key="1">
    <citation type="journal article" date="2020" name="Stud. Mycol.">
        <title>101 Dothideomycetes genomes: a test case for predicting lifestyles and emergence of pathogens.</title>
        <authorList>
            <person name="Haridas S."/>
            <person name="Albert R."/>
            <person name="Binder M."/>
            <person name="Bloem J."/>
            <person name="Labutti K."/>
            <person name="Salamov A."/>
            <person name="Andreopoulos B."/>
            <person name="Baker S."/>
            <person name="Barry K."/>
            <person name="Bills G."/>
            <person name="Bluhm B."/>
            <person name="Cannon C."/>
            <person name="Castanera R."/>
            <person name="Culley D."/>
            <person name="Daum C."/>
            <person name="Ezra D."/>
            <person name="Gonzalez J."/>
            <person name="Henrissat B."/>
            <person name="Kuo A."/>
            <person name="Liang C."/>
            <person name="Lipzen A."/>
            <person name="Lutzoni F."/>
            <person name="Magnuson J."/>
            <person name="Mondo S."/>
            <person name="Nolan M."/>
            <person name="Ohm R."/>
            <person name="Pangilinan J."/>
            <person name="Park H.-J."/>
            <person name="Ramirez L."/>
            <person name="Alfaro M."/>
            <person name="Sun H."/>
            <person name="Tritt A."/>
            <person name="Yoshinaga Y."/>
            <person name="Zwiers L.-H."/>
            <person name="Turgeon B."/>
            <person name="Goodwin S."/>
            <person name="Spatafora J."/>
            <person name="Crous P."/>
            <person name="Grigoriev I."/>
        </authorList>
    </citation>
    <scope>NUCLEOTIDE SEQUENCE</scope>
    <source>
        <strain evidence="1">CBS 690.94</strain>
    </source>
</reference>
<sequence>MTLRMYAAGELDVLSADAMSCQLAARLEGRVFQPIVLEILEAQAHIGGFLSQEALKRYEYKFVDAMERYIQTHDELSQVPKGGPFGDYHYKMASMVRSPFSDHVLNELIDFSTD</sequence>
<name>A0A9P4UJQ6_9PLEO</name>
<dbReference type="AlphaFoldDB" id="A0A9P4UJQ6"/>
<keyword evidence="2" id="KW-1185">Reference proteome</keyword>
<dbReference type="GO" id="GO:0003735">
    <property type="term" value="F:structural constituent of ribosome"/>
    <property type="evidence" value="ECO:0007669"/>
    <property type="project" value="InterPro"/>
</dbReference>
<dbReference type="EMBL" id="MU001492">
    <property type="protein sequence ID" value="KAF2451567.1"/>
    <property type="molecule type" value="Genomic_DNA"/>
</dbReference>
<comment type="caution">
    <text evidence="1">The sequence shown here is derived from an EMBL/GenBank/DDBJ whole genome shotgun (WGS) entry which is preliminary data.</text>
</comment>
<dbReference type="InterPro" id="IPR018130">
    <property type="entry name" value="Ribosomal_uS2_CS"/>
</dbReference>
<evidence type="ECO:0000313" key="1">
    <source>
        <dbReference type="EMBL" id="KAF2451567.1"/>
    </source>
</evidence>
<proteinExistence type="predicted"/>